<dbReference type="OrthoDB" id="71307at2759"/>
<keyword evidence="4" id="KW-0472">Membrane</keyword>
<dbReference type="Pfam" id="PF25603">
    <property type="entry name" value="SPT23_MGA2_DBD"/>
    <property type="match status" value="1"/>
</dbReference>
<dbReference type="SUPFAM" id="SSF81296">
    <property type="entry name" value="E set domains"/>
    <property type="match status" value="1"/>
</dbReference>
<dbReference type="Proteomes" id="UP000305948">
    <property type="component" value="Unassembled WGS sequence"/>
</dbReference>
<sequence>MSSSSATAAGSRSPSPTTPEASDGPEPMVLRGDADVNSWRDSLANGASMVWETETGLYPDGSKRGDERILSLNELIHTHVYDEQSLLSALDSSGLQQAAVSDVSSTSSPLLPTAATSQLAQFTDMLASSNSDIPLTKPVPPPTPMTRKREASAATDRVVYPMKESCYNLPIIIPSIPEGGTKSRVETQVRVTIDLAYASSSSGEPFKYDKIGSWKWLKLPQGTSTKRRTRKEGKIDPQPDDILHLAVAVTCASPPHSQVVSCSSCRTREAKRVARKIAARVRPVKSDSESPDDPSGQPRQPKHEDTSSIIQFNCPEVIDFSHGTAILPMRITCYCRHHREKVGFHVHFNMIDHIGRIVGSGTTHPIMITDDHKSTNKQGLANENQEWGQIGQEETEANGGKRKHGGSRDPSVPSKKRARAQESSADVSSNVSRAGSVSDLAALSPSFPPFMSTAAPLYTNNAFLLGSDASESETYLPSPSSSHASSAEQIPEILSALDPPAPSLRLQSATSSQTAISPSFLPTAPPSPIPQTTMQVQPMPMLAPPSMPFLFNFNPDPRPPLTSSPPPKIHRLIPASGPTYGGIEVTVLGMNFHPSMQLNCVFGDAVASSTHRWSDNTLVCVLPPRVTAGVVAVWFDGIEKDDSMPPTMFTYVDESDRALMELALQVVGLKMTGKLEDAKNVAMRIVGNAGNDDSQGGANNSVPMQVAALTALSHASAPRDIERLVINFLSILDTPGDNGLGIAVRKAISHQTSSGQTLLHLATILKLPGLVQFLLEHDIDPDVRDRNGFTAAHFAAIAPSKECLRLLVRGGAALDIVNVGGEIPEEIAPPDLFDDLYAETDSDREWGFPGNREDEEAVWGDVEDDSSEEESRTSAKRPARRSSAGKTTESHGKVLTAPAPVTTQPKLPKKLEEGGVDEKQAASLVNMIQRTLAQFQPAQGIMPHVPNLHIPGMPNVPWAALPQLPVVFPVYVPIPGLASFLSEHRGDGDNEQEKREQPRVPLVPSMHEWLAILERWTRQNTARPEVEENPPPAYSPRDVNETSADKKDASETSVEIQASSSTTRPEKVGTRRLKHEATAAPVLAEEVQSFTYRSTRKGPRKRSDKHDRMLILFWIPMLICGFIWAFFTVMRIGIHVLRSTLPARMGIRFIGA</sequence>
<dbReference type="InterPro" id="IPR002909">
    <property type="entry name" value="IPT_dom"/>
</dbReference>
<evidence type="ECO:0000259" key="5">
    <source>
        <dbReference type="SMART" id="SM00429"/>
    </source>
</evidence>
<feature type="compositionally biased region" description="Low complexity" evidence="3">
    <location>
        <begin position="1"/>
        <end position="19"/>
    </location>
</feature>
<feature type="transmembrane region" description="Helical" evidence="4">
    <location>
        <begin position="1109"/>
        <end position="1129"/>
    </location>
</feature>
<proteinExistence type="predicted"/>
<evidence type="ECO:0000313" key="7">
    <source>
        <dbReference type="Proteomes" id="UP000305948"/>
    </source>
</evidence>
<dbReference type="PANTHER" id="PTHR23335:SF1">
    <property type="entry name" value="CALMODULIN-BINDING TRANSCRIPTION ACTIVATOR, ISOFORM F"/>
    <property type="match status" value="1"/>
</dbReference>
<keyword evidence="7" id="KW-1185">Reference proteome</keyword>
<feature type="region of interest" description="Disordered" evidence="3">
    <location>
        <begin position="843"/>
        <end position="907"/>
    </location>
</feature>
<reference evidence="6 7" key="1">
    <citation type="journal article" date="2019" name="Nat. Ecol. Evol.">
        <title>Megaphylogeny resolves global patterns of mushroom evolution.</title>
        <authorList>
            <person name="Varga T."/>
            <person name="Krizsan K."/>
            <person name="Foldi C."/>
            <person name="Dima B."/>
            <person name="Sanchez-Garcia M."/>
            <person name="Sanchez-Ramirez S."/>
            <person name="Szollosi G.J."/>
            <person name="Szarkandi J.G."/>
            <person name="Papp V."/>
            <person name="Albert L."/>
            <person name="Andreopoulos W."/>
            <person name="Angelini C."/>
            <person name="Antonin V."/>
            <person name="Barry K.W."/>
            <person name="Bougher N.L."/>
            <person name="Buchanan P."/>
            <person name="Buyck B."/>
            <person name="Bense V."/>
            <person name="Catcheside P."/>
            <person name="Chovatia M."/>
            <person name="Cooper J."/>
            <person name="Damon W."/>
            <person name="Desjardin D."/>
            <person name="Finy P."/>
            <person name="Geml J."/>
            <person name="Haridas S."/>
            <person name="Hughes K."/>
            <person name="Justo A."/>
            <person name="Karasinski D."/>
            <person name="Kautmanova I."/>
            <person name="Kiss B."/>
            <person name="Kocsube S."/>
            <person name="Kotiranta H."/>
            <person name="LaButti K.M."/>
            <person name="Lechner B.E."/>
            <person name="Liimatainen K."/>
            <person name="Lipzen A."/>
            <person name="Lukacs Z."/>
            <person name="Mihaltcheva S."/>
            <person name="Morgado L.N."/>
            <person name="Niskanen T."/>
            <person name="Noordeloos M.E."/>
            <person name="Ohm R.A."/>
            <person name="Ortiz-Santana B."/>
            <person name="Ovrebo C."/>
            <person name="Racz N."/>
            <person name="Riley R."/>
            <person name="Savchenko A."/>
            <person name="Shiryaev A."/>
            <person name="Soop K."/>
            <person name="Spirin V."/>
            <person name="Szebenyi C."/>
            <person name="Tomsovsky M."/>
            <person name="Tulloss R.E."/>
            <person name="Uehling J."/>
            <person name="Grigoriev I.V."/>
            <person name="Vagvolgyi C."/>
            <person name="Papp T."/>
            <person name="Martin F.M."/>
            <person name="Miettinen O."/>
            <person name="Hibbett D.S."/>
            <person name="Nagy L.G."/>
        </authorList>
    </citation>
    <scope>NUCLEOTIDE SEQUENCE [LARGE SCALE GENOMIC DNA]</scope>
    <source>
        <strain evidence="6 7">OMC1185</strain>
    </source>
</reference>
<feature type="region of interest" description="Disordered" evidence="3">
    <location>
        <begin position="394"/>
        <end position="434"/>
    </location>
</feature>
<dbReference type="SUPFAM" id="SSF48403">
    <property type="entry name" value="Ankyrin repeat"/>
    <property type="match status" value="1"/>
</dbReference>
<feature type="region of interest" description="Disordered" evidence="3">
    <location>
        <begin position="1021"/>
        <end position="1073"/>
    </location>
</feature>
<dbReference type="GO" id="GO:0006357">
    <property type="term" value="P:regulation of transcription by RNA polymerase II"/>
    <property type="evidence" value="ECO:0007669"/>
    <property type="project" value="TreeGrafter"/>
</dbReference>
<feature type="compositionally biased region" description="Polar residues" evidence="3">
    <location>
        <begin position="505"/>
        <end position="517"/>
    </location>
</feature>
<dbReference type="SMART" id="SM00429">
    <property type="entry name" value="IPT"/>
    <property type="match status" value="1"/>
</dbReference>
<dbReference type="PROSITE" id="PS50088">
    <property type="entry name" value="ANK_REPEAT"/>
    <property type="match status" value="2"/>
</dbReference>
<organism evidence="6 7">
    <name type="scientific">Heliocybe sulcata</name>
    <dbReference type="NCBI Taxonomy" id="5364"/>
    <lineage>
        <taxon>Eukaryota</taxon>
        <taxon>Fungi</taxon>
        <taxon>Dikarya</taxon>
        <taxon>Basidiomycota</taxon>
        <taxon>Agaricomycotina</taxon>
        <taxon>Agaricomycetes</taxon>
        <taxon>Gloeophyllales</taxon>
        <taxon>Gloeophyllaceae</taxon>
        <taxon>Heliocybe</taxon>
    </lineage>
</organism>
<feature type="region of interest" description="Disordered" evidence="3">
    <location>
        <begin position="277"/>
        <end position="306"/>
    </location>
</feature>
<feature type="compositionally biased region" description="Acidic residues" evidence="3">
    <location>
        <begin position="853"/>
        <end position="868"/>
    </location>
</feature>
<feature type="compositionally biased region" description="Polar residues" evidence="3">
    <location>
        <begin position="1051"/>
        <end position="1063"/>
    </location>
</feature>
<dbReference type="GO" id="GO:0005634">
    <property type="term" value="C:nucleus"/>
    <property type="evidence" value="ECO:0007669"/>
    <property type="project" value="TreeGrafter"/>
</dbReference>
<feature type="repeat" description="ANK" evidence="2">
    <location>
        <begin position="754"/>
        <end position="786"/>
    </location>
</feature>
<protein>
    <recommendedName>
        <fullName evidence="5">IPT/TIG domain-containing protein</fullName>
    </recommendedName>
</protein>
<feature type="region of interest" description="Disordered" evidence="3">
    <location>
        <begin position="131"/>
        <end position="154"/>
    </location>
</feature>
<dbReference type="Pfam" id="PF01833">
    <property type="entry name" value="TIG"/>
    <property type="match status" value="1"/>
</dbReference>
<keyword evidence="1 2" id="KW-0040">ANK repeat</keyword>
<feature type="compositionally biased region" description="Polar residues" evidence="3">
    <location>
        <begin position="421"/>
        <end position="434"/>
    </location>
</feature>
<accession>A0A5C3NLJ9</accession>
<dbReference type="InterPro" id="IPR014756">
    <property type="entry name" value="Ig_E-set"/>
</dbReference>
<dbReference type="SMART" id="SM00248">
    <property type="entry name" value="ANK"/>
    <property type="match status" value="2"/>
</dbReference>
<dbReference type="Gene3D" id="1.25.40.20">
    <property type="entry name" value="Ankyrin repeat-containing domain"/>
    <property type="match status" value="1"/>
</dbReference>
<dbReference type="PANTHER" id="PTHR23335">
    <property type="entry name" value="CALMODULIN-BINDING TRANSCRIPTION ACTIVATOR CAMTA"/>
    <property type="match status" value="1"/>
</dbReference>
<evidence type="ECO:0000256" key="3">
    <source>
        <dbReference type="SAM" id="MobiDB-lite"/>
    </source>
</evidence>
<dbReference type="Pfam" id="PF12796">
    <property type="entry name" value="Ank_2"/>
    <property type="match status" value="1"/>
</dbReference>
<evidence type="ECO:0000256" key="2">
    <source>
        <dbReference type="PROSITE-ProRule" id="PRU00023"/>
    </source>
</evidence>
<dbReference type="GO" id="GO:0003690">
    <property type="term" value="F:double-stranded DNA binding"/>
    <property type="evidence" value="ECO:0007669"/>
    <property type="project" value="TreeGrafter"/>
</dbReference>
<evidence type="ECO:0000256" key="4">
    <source>
        <dbReference type="SAM" id="Phobius"/>
    </source>
</evidence>
<dbReference type="InterPro" id="IPR013783">
    <property type="entry name" value="Ig-like_fold"/>
</dbReference>
<evidence type="ECO:0000256" key="1">
    <source>
        <dbReference type="ARBA" id="ARBA00023043"/>
    </source>
</evidence>
<gene>
    <name evidence="6" type="ORF">OE88DRAFT_1655200</name>
</gene>
<feature type="region of interest" description="Disordered" evidence="3">
    <location>
        <begin position="498"/>
        <end position="535"/>
    </location>
</feature>
<dbReference type="InterPro" id="IPR002110">
    <property type="entry name" value="Ankyrin_rpt"/>
</dbReference>
<feature type="compositionally biased region" description="Basic and acidic residues" evidence="3">
    <location>
        <begin position="1038"/>
        <end position="1050"/>
    </location>
</feature>
<dbReference type="GO" id="GO:0003712">
    <property type="term" value="F:transcription coregulator activity"/>
    <property type="evidence" value="ECO:0007669"/>
    <property type="project" value="TreeGrafter"/>
</dbReference>
<dbReference type="PROSITE" id="PS50297">
    <property type="entry name" value="ANK_REP_REGION"/>
    <property type="match status" value="2"/>
</dbReference>
<keyword evidence="4" id="KW-0812">Transmembrane</keyword>
<keyword evidence="4" id="KW-1133">Transmembrane helix</keyword>
<dbReference type="Gene3D" id="2.60.40.10">
    <property type="entry name" value="Immunoglobulins"/>
    <property type="match status" value="1"/>
</dbReference>
<dbReference type="EMBL" id="ML213506">
    <property type="protein sequence ID" value="TFK54501.1"/>
    <property type="molecule type" value="Genomic_DNA"/>
</dbReference>
<dbReference type="InterPro" id="IPR057962">
    <property type="entry name" value="SPT23_MGA2_DBD"/>
</dbReference>
<feature type="repeat" description="ANK" evidence="2">
    <location>
        <begin position="787"/>
        <end position="819"/>
    </location>
</feature>
<name>A0A5C3NLJ9_9AGAM</name>
<feature type="region of interest" description="Disordered" evidence="3">
    <location>
        <begin position="1"/>
        <end position="37"/>
    </location>
</feature>
<dbReference type="CDD" id="cd00102">
    <property type="entry name" value="IPT"/>
    <property type="match status" value="1"/>
</dbReference>
<dbReference type="InterPro" id="IPR036770">
    <property type="entry name" value="Ankyrin_rpt-contain_sf"/>
</dbReference>
<dbReference type="STRING" id="5364.A0A5C3NLJ9"/>
<evidence type="ECO:0000313" key="6">
    <source>
        <dbReference type="EMBL" id="TFK54501.1"/>
    </source>
</evidence>
<feature type="domain" description="IPT/TIG" evidence="5">
    <location>
        <begin position="566"/>
        <end position="652"/>
    </location>
</feature>
<dbReference type="AlphaFoldDB" id="A0A5C3NLJ9"/>